<evidence type="ECO:0000313" key="3">
    <source>
        <dbReference type="Proteomes" id="UP000008022"/>
    </source>
</evidence>
<dbReference type="Gramene" id="ORUFI05G19660.1">
    <property type="protein sequence ID" value="ORUFI05G19660.1"/>
    <property type="gene ID" value="ORUFI05G19660"/>
</dbReference>
<proteinExistence type="predicted"/>
<dbReference type="AlphaFoldDB" id="A0A0E0PN90"/>
<name>A0A0E0PN90_ORYRU</name>
<feature type="region of interest" description="Disordered" evidence="1">
    <location>
        <begin position="93"/>
        <end position="119"/>
    </location>
</feature>
<sequence length="119" mass="12040">MKRLDGCDDQDGPLAPTSSPAATAAAVRTVAGRRAAASLSPQRLLLLLICPPTPSSSICPPSAAVVALLVRQGREGAAVGRLDAFATISATSSSSTPLARAGARAKDWREGEEEEGGGE</sequence>
<dbReference type="EnsemblPlants" id="ORUFI05G19660.1">
    <property type="protein sequence ID" value="ORUFI05G19660.1"/>
    <property type="gene ID" value="ORUFI05G19660"/>
</dbReference>
<feature type="compositionally biased region" description="Acidic residues" evidence="1">
    <location>
        <begin position="110"/>
        <end position="119"/>
    </location>
</feature>
<evidence type="ECO:0000256" key="1">
    <source>
        <dbReference type="SAM" id="MobiDB-lite"/>
    </source>
</evidence>
<dbReference type="HOGENOM" id="CLU_2065347_0_0_1"/>
<evidence type="ECO:0000313" key="2">
    <source>
        <dbReference type="EnsemblPlants" id="ORUFI05G19660.1"/>
    </source>
</evidence>
<protein>
    <submittedName>
        <fullName evidence="2">Uncharacterized protein</fullName>
    </submittedName>
</protein>
<keyword evidence="3" id="KW-1185">Reference proteome</keyword>
<feature type="region of interest" description="Disordered" evidence="1">
    <location>
        <begin position="1"/>
        <end position="22"/>
    </location>
</feature>
<reference evidence="2" key="2">
    <citation type="submission" date="2015-06" db="UniProtKB">
        <authorList>
            <consortium name="EnsemblPlants"/>
        </authorList>
    </citation>
    <scope>IDENTIFICATION</scope>
</reference>
<dbReference type="Proteomes" id="UP000008022">
    <property type="component" value="Unassembled WGS sequence"/>
</dbReference>
<organism evidence="2 3">
    <name type="scientific">Oryza rufipogon</name>
    <name type="common">Brownbeard rice</name>
    <name type="synonym">Asian wild rice</name>
    <dbReference type="NCBI Taxonomy" id="4529"/>
    <lineage>
        <taxon>Eukaryota</taxon>
        <taxon>Viridiplantae</taxon>
        <taxon>Streptophyta</taxon>
        <taxon>Embryophyta</taxon>
        <taxon>Tracheophyta</taxon>
        <taxon>Spermatophyta</taxon>
        <taxon>Magnoliopsida</taxon>
        <taxon>Liliopsida</taxon>
        <taxon>Poales</taxon>
        <taxon>Poaceae</taxon>
        <taxon>BOP clade</taxon>
        <taxon>Oryzoideae</taxon>
        <taxon>Oryzeae</taxon>
        <taxon>Oryzinae</taxon>
        <taxon>Oryza</taxon>
    </lineage>
</organism>
<accession>A0A0E0PN90</accession>
<reference evidence="3" key="1">
    <citation type="submission" date="2013-06" db="EMBL/GenBank/DDBJ databases">
        <authorList>
            <person name="Zhao Q."/>
        </authorList>
    </citation>
    <scope>NUCLEOTIDE SEQUENCE</scope>
    <source>
        <strain evidence="3">cv. W1943</strain>
    </source>
</reference>